<protein>
    <recommendedName>
        <fullName evidence="3">DUF306 domain-containing protein</fullName>
    </recommendedName>
</protein>
<proteinExistence type="predicted"/>
<name>A0A2T1NEC6_9FLAO</name>
<organism evidence="1 2">
    <name type="scientific">Aurantibacter aestuarii</name>
    <dbReference type="NCBI Taxonomy" id="1266046"/>
    <lineage>
        <taxon>Bacteria</taxon>
        <taxon>Pseudomonadati</taxon>
        <taxon>Bacteroidota</taxon>
        <taxon>Flavobacteriia</taxon>
        <taxon>Flavobacteriales</taxon>
        <taxon>Flavobacteriaceae</taxon>
        <taxon>Aurantibacter</taxon>
    </lineage>
</organism>
<evidence type="ECO:0008006" key="3">
    <source>
        <dbReference type="Google" id="ProtNLM"/>
    </source>
</evidence>
<dbReference type="AlphaFoldDB" id="A0A2T1NEC6"/>
<evidence type="ECO:0000313" key="2">
    <source>
        <dbReference type="Proteomes" id="UP000238426"/>
    </source>
</evidence>
<dbReference type="Proteomes" id="UP000238426">
    <property type="component" value="Unassembled WGS sequence"/>
</dbReference>
<dbReference type="PROSITE" id="PS51257">
    <property type="entry name" value="PROKAR_LIPOPROTEIN"/>
    <property type="match status" value="1"/>
</dbReference>
<dbReference type="RefSeq" id="WP_106462921.1">
    <property type="nucleotide sequence ID" value="NZ_PXOQ01000007.1"/>
</dbReference>
<comment type="caution">
    <text evidence="1">The sequence shown here is derived from an EMBL/GenBank/DDBJ whole genome shotgun (WGS) entry which is preliminary data.</text>
</comment>
<reference evidence="1 2" key="1">
    <citation type="submission" date="2018-03" db="EMBL/GenBank/DDBJ databases">
        <title>Mesoflavibacter sp. HG37 and Mesoflavibacter sp. HG96 sp.nov., two marine bacteria isolated from seawater of Western Pacific Ocean.</title>
        <authorList>
            <person name="Cheng H."/>
            <person name="Wu Y.-H."/>
            <person name="Guo L.-L."/>
            <person name="Xu X.-W."/>
        </authorList>
    </citation>
    <scope>NUCLEOTIDE SEQUENCE [LARGE SCALE GENOMIC DNA]</scope>
    <source>
        <strain evidence="1 2">KCTC 32269</strain>
    </source>
</reference>
<evidence type="ECO:0000313" key="1">
    <source>
        <dbReference type="EMBL" id="PSG90780.1"/>
    </source>
</evidence>
<dbReference type="EMBL" id="PXOQ01000007">
    <property type="protein sequence ID" value="PSG90780.1"/>
    <property type="molecule type" value="Genomic_DNA"/>
</dbReference>
<sequence length="137" mass="15759">MKLLFIYIFLILLIFSCKSEKSVTGLYKNSKPTIKEYAFFETNSKYSVTNSTLAINKDSSFILKSCGMISYGKWSVNSNNLSLNTTKAFSLSDTIQPIKNNVKDFNYNFKIFKNSLIAKRKLFEDNKTDVLNKFVLQ</sequence>
<accession>A0A2T1NEC6</accession>
<keyword evidence="2" id="KW-1185">Reference proteome</keyword>
<gene>
    <name evidence="1" type="ORF">C7H52_05765</name>
</gene>